<name>A0ACB9Q163_BAUVA</name>
<reference evidence="1 2" key="1">
    <citation type="journal article" date="2022" name="DNA Res.">
        <title>Chromosomal-level genome assembly of the orchid tree Bauhinia variegata (Leguminosae; Cercidoideae) supports the allotetraploid origin hypothesis of Bauhinia.</title>
        <authorList>
            <person name="Zhong Y."/>
            <person name="Chen Y."/>
            <person name="Zheng D."/>
            <person name="Pang J."/>
            <person name="Liu Y."/>
            <person name="Luo S."/>
            <person name="Meng S."/>
            <person name="Qian L."/>
            <person name="Wei D."/>
            <person name="Dai S."/>
            <person name="Zhou R."/>
        </authorList>
    </citation>
    <scope>NUCLEOTIDE SEQUENCE [LARGE SCALE GENOMIC DNA]</scope>
    <source>
        <strain evidence="1">BV-YZ2020</strain>
    </source>
</reference>
<gene>
    <name evidence="1" type="ORF">L6164_002719</name>
</gene>
<comment type="caution">
    <text evidence="1">The sequence shown here is derived from an EMBL/GenBank/DDBJ whole genome shotgun (WGS) entry which is preliminary data.</text>
</comment>
<organism evidence="1 2">
    <name type="scientific">Bauhinia variegata</name>
    <name type="common">Purple orchid tree</name>
    <name type="synonym">Phanera variegata</name>
    <dbReference type="NCBI Taxonomy" id="167791"/>
    <lineage>
        <taxon>Eukaryota</taxon>
        <taxon>Viridiplantae</taxon>
        <taxon>Streptophyta</taxon>
        <taxon>Embryophyta</taxon>
        <taxon>Tracheophyta</taxon>
        <taxon>Spermatophyta</taxon>
        <taxon>Magnoliopsida</taxon>
        <taxon>eudicotyledons</taxon>
        <taxon>Gunneridae</taxon>
        <taxon>Pentapetalae</taxon>
        <taxon>rosids</taxon>
        <taxon>fabids</taxon>
        <taxon>Fabales</taxon>
        <taxon>Fabaceae</taxon>
        <taxon>Cercidoideae</taxon>
        <taxon>Cercideae</taxon>
        <taxon>Bauhiniinae</taxon>
        <taxon>Bauhinia</taxon>
    </lineage>
</organism>
<evidence type="ECO:0000313" key="1">
    <source>
        <dbReference type="EMBL" id="KAI4353792.1"/>
    </source>
</evidence>
<dbReference type="EMBL" id="CM039427">
    <property type="protein sequence ID" value="KAI4353792.1"/>
    <property type="molecule type" value="Genomic_DNA"/>
</dbReference>
<evidence type="ECO:0000313" key="2">
    <source>
        <dbReference type="Proteomes" id="UP000828941"/>
    </source>
</evidence>
<accession>A0ACB9Q163</accession>
<proteinExistence type="predicted"/>
<keyword evidence="2" id="KW-1185">Reference proteome</keyword>
<dbReference type="Proteomes" id="UP000828941">
    <property type="component" value="Chromosome 2"/>
</dbReference>
<protein>
    <submittedName>
        <fullName evidence="1">Uncharacterized protein</fullName>
    </submittedName>
</protein>
<sequence length="168" mass="17639">MADTKASGYVFPNPADNVDGGDDLGNDHTVTKKSILSSPTVGLSPLLVDPVAALANARHVFGKHGGLNVSIEASATFRVIEPESVPRMFSGELGSDRDFFIYSRHFNPTVLNLSRQMAALQGTEAAYCTSSGMSEITSVLLNLCSSGGHVVTPNSCRWGPCSVVALPA</sequence>